<evidence type="ECO:0000256" key="1">
    <source>
        <dbReference type="SAM" id="Coils"/>
    </source>
</evidence>
<evidence type="ECO:0000313" key="2">
    <source>
        <dbReference type="EMBL" id="CAK0810917.1"/>
    </source>
</evidence>
<comment type="caution">
    <text evidence="2">The sequence shown here is derived from an EMBL/GenBank/DDBJ whole genome shotgun (WGS) entry which is preliminary data.</text>
</comment>
<name>A0ABN9QX33_9DINO</name>
<dbReference type="Proteomes" id="UP001189429">
    <property type="component" value="Unassembled WGS sequence"/>
</dbReference>
<evidence type="ECO:0000313" key="3">
    <source>
        <dbReference type="Proteomes" id="UP001189429"/>
    </source>
</evidence>
<reference evidence="2" key="1">
    <citation type="submission" date="2023-10" db="EMBL/GenBank/DDBJ databases">
        <authorList>
            <person name="Chen Y."/>
            <person name="Shah S."/>
            <person name="Dougan E. K."/>
            <person name="Thang M."/>
            <person name="Chan C."/>
        </authorList>
    </citation>
    <scope>NUCLEOTIDE SEQUENCE [LARGE SCALE GENOMIC DNA]</scope>
</reference>
<proteinExistence type="predicted"/>
<organism evidence="2 3">
    <name type="scientific">Prorocentrum cordatum</name>
    <dbReference type="NCBI Taxonomy" id="2364126"/>
    <lineage>
        <taxon>Eukaryota</taxon>
        <taxon>Sar</taxon>
        <taxon>Alveolata</taxon>
        <taxon>Dinophyceae</taxon>
        <taxon>Prorocentrales</taxon>
        <taxon>Prorocentraceae</taxon>
        <taxon>Prorocentrum</taxon>
    </lineage>
</organism>
<keyword evidence="1" id="KW-0175">Coiled coil</keyword>
<dbReference type="EMBL" id="CAUYUJ010004772">
    <property type="protein sequence ID" value="CAK0810917.1"/>
    <property type="molecule type" value="Genomic_DNA"/>
</dbReference>
<sequence>MLREVKEEVEEAKQAVNTITERVEDLEIDMTSVRADMELCVTSDSLKGQVEEIVRKTLADYLRGEGGGTGNGNMNIRTGSTGGVDEGRAMQVVVLGFKEKAEAKIIK</sequence>
<protein>
    <submittedName>
        <fullName evidence="2">Uncharacterized protein</fullName>
    </submittedName>
</protein>
<gene>
    <name evidence="2" type="ORF">PCOR1329_LOCUS15697</name>
</gene>
<accession>A0ABN9QX33</accession>
<feature type="coiled-coil region" evidence="1">
    <location>
        <begin position="2"/>
        <end position="29"/>
    </location>
</feature>
<keyword evidence="3" id="KW-1185">Reference proteome</keyword>